<dbReference type="EMBL" id="MN740844">
    <property type="protein sequence ID" value="QHU14579.1"/>
    <property type="molecule type" value="Genomic_DNA"/>
</dbReference>
<protein>
    <submittedName>
        <fullName evidence="1">Uncharacterized protein</fullName>
    </submittedName>
</protein>
<dbReference type="AlphaFoldDB" id="A0A6C0KA80"/>
<proteinExistence type="predicted"/>
<name>A0A6C0KA80_9ZZZZ</name>
<reference evidence="1" key="1">
    <citation type="journal article" date="2020" name="Nature">
        <title>Giant virus diversity and host interactions through global metagenomics.</title>
        <authorList>
            <person name="Schulz F."/>
            <person name="Roux S."/>
            <person name="Paez-Espino D."/>
            <person name="Jungbluth S."/>
            <person name="Walsh D.A."/>
            <person name="Denef V.J."/>
            <person name="McMahon K.D."/>
            <person name="Konstantinidis K.T."/>
            <person name="Eloe-Fadrosh E.A."/>
            <person name="Kyrpides N.C."/>
            <person name="Woyke T."/>
        </authorList>
    </citation>
    <scope>NUCLEOTIDE SEQUENCE</scope>
    <source>
        <strain evidence="1">GVMAG-S-1102113-126</strain>
    </source>
</reference>
<organism evidence="1">
    <name type="scientific">viral metagenome</name>
    <dbReference type="NCBI Taxonomy" id="1070528"/>
    <lineage>
        <taxon>unclassified sequences</taxon>
        <taxon>metagenomes</taxon>
        <taxon>organismal metagenomes</taxon>
    </lineage>
</organism>
<accession>A0A6C0KA80</accession>
<evidence type="ECO:0000313" key="1">
    <source>
        <dbReference type="EMBL" id="QHU14579.1"/>
    </source>
</evidence>
<sequence length="37" mass="4372">MVIITRRDINGLQRYYIRTSDGKLRRIPKPKPPSKFG</sequence>